<protein>
    <recommendedName>
        <fullName evidence="2">AB hydrolase-1 domain-containing protein</fullName>
    </recommendedName>
</protein>
<dbReference type="InterPro" id="IPR000073">
    <property type="entry name" value="AB_hydrolase_1"/>
</dbReference>
<sequence length="387" mass="42656">MMAMSSSSSSSFSSSMAKSAKWVLKSIGNFTNEILSIFLFSLLDIIDIVLCFLYKMADFFFESQWKPCYCSSHKEAITSCDGNKVLVSQNNVLSLSTKLQLEEVSDTLYTRPSYLSEISKVMPFVIGSPTTAKTTVGSTFTVHSTIVEMLQDKINGGQNPRWSDCDCKSCTRWSSSPKQSLYVRSEGVRDHPREDVLFIHGFISSSAFWTETLFPNFSASAKSSYRFLAVDLLGFGQSPKPADSLYTLKEHVDMIEASVLDAYKVKSFHIVAHSLGCILALALAVKHPGSIKSLTLLAPVRFKLLYYNVIFVNAILSGTEGSRTEPIRDEEGSAATGVAADSPRGINCLLVRAYLKDSVPTHMQKPSLLGVSNPTCHQKQDMKANHN</sequence>
<dbReference type="PRINTS" id="PR00111">
    <property type="entry name" value="ABHYDROLASE"/>
</dbReference>
<dbReference type="Gene3D" id="3.40.50.1820">
    <property type="entry name" value="alpha/beta hydrolase"/>
    <property type="match status" value="1"/>
</dbReference>
<feature type="region of interest" description="Disordered" evidence="1">
    <location>
        <begin position="365"/>
        <end position="387"/>
    </location>
</feature>
<dbReference type="EnsemblPlants" id="MELO3C005787.2.1">
    <property type="protein sequence ID" value="MELO3C005787.2.1"/>
    <property type="gene ID" value="MELO3C005787.2"/>
</dbReference>
<accession>A0A9I9CMK0</accession>
<dbReference type="Gramene" id="MELO3C005787.2.1">
    <property type="protein sequence ID" value="MELO3C005787.2.1"/>
    <property type="gene ID" value="MELO3C005787.2"/>
</dbReference>
<dbReference type="SUPFAM" id="SSF53474">
    <property type="entry name" value="alpha/beta-Hydrolases"/>
    <property type="match status" value="1"/>
</dbReference>
<evidence type="ECO:0000256" key="1">
    <source>
        <dbReference type="SAM" id="MobiDB-lite"/>
    </source>
</evidence>
<dbReference type="AlphaFoldDB" id="A0A9I9CMK0"/>
<name>A0A9I9CMK0_CUCME</name>
<dbReference type="PANTHER" id="PTHR43689:SF9">
    <property type="entry name" value="LYSOPHOSPHOLIPASE BODYGUARD 3-RELATED"/>
    <property type="match status" value="1"/>
</dbReference>
<proteinExistence type="predicted"/>
<organism evidence="3">
    <name type="scientific">Cucumis melo</name>
    <name type="common">Muskmelon</name>
    <dbReference type="NCBI Taxonomy" id="3656"/>
    <lineage>
        <taxon>Eukaryota</taxon>
        <taxon>Viridiplantae</taxon>
        <taxon>Streptophyta</taxon>
        <taxon>Embryophyta</taxon>
        <taxon>Tracheophyta</taxon>
        <taxon>Spermatophyta</taxon>
        <taxon>Magnoliopsida</taxon>
        <taxon>eudicotyledons</taxon>
        <taxon>Gunneridae</taxon>
        <taxon>Pentapetalae</taxon>
        <taxon>rosids</taxon>
        <taxon>fabids</taxon>
        <taxon>Cucurbitales</taxon>
        <taxon>Cucurbitaceae</taxon>
        <taxon>Benincaseae</taxon>
        <taxon>Cucumis</taxon>
    </lineage>
</organism>
<dbReference type="InterPro" id="IPR029058">
    <property type="entry name" value="AB_hydrolase_fold"/>
</dbReference>
<evidence type="ECO:0000259" key="2">
    <source>
        <dbReference type="Pfam" id="PF00561"/>
    </source>
</evidence>
<dbReference type="PANTHER" id="PTHR43689">
    <property type="entry name" value="HYDROLASE"/>
    <property type="match status" value="1"/>
</dbReference>
<dbReference type="Pfam" id="PF00561">
    <property type="entry name" value="Abhydrolase_1"/>
    <property type="match status" value="1"/>
</dbReference>
<evidence type="ECO:0000313" key="3">
    <source>
        <dbReference type="EnsemblPlants" id="MELO3C005787.2.1"/>
    </source>
</evidence>
<reference evidence="3" key="1">
    <citation type="submission" date="2023-03" db="UniProtKB">
        <authorList>
            <consortium name="EnsemblPlants"/>
        </authorList>
    </citation>
    <scope>IDENTIFICATION</scope>
</reference>
<feature type="domain" description="AB hydrolase-1" evidence="2">
    <location>
        <begin position="196"/>
        <end position="299"/>
    </location>
</feature>
<feature type="compositionally biased region" description="Basic and acidic residues" evidence="1">
    <location>
        <begin position="378"/>
        <end position="387"/>
    </location>
</feature>